<reference evidence="1 2" key="1">
    <citation type="journal article" date="2016" name="Nat. Commun.">
        <title>Thousands of microbial genomes shed light on interconnected biogeochemical processes in an aquifer system.</title>
        <authorList>
            <person name="Anantharaman K."/>
            <person name="Brown C.T."/>
            <person name="Hug L.A."/>
            <person name="Sharon I."/>
            <person name="Castelle C.J."/>
            <person name="Probst A.J."/>
            <person name="Thomas B.C."/>
            <person name="Singh A."/>
            <person name="Wilkins M.J."/>
            <person name="Karaoz U."/>
            <person name="Brodie E.L."/>
            <person name="Williams K.H."/>
            <person name="Hubbard S.S."/>
            <person name="Banfield J.F."/>
        </authorList>
    </citation>
    <scope>NUCLEOTIDE SEQUENCE [LARGE SCALE GENOMIC DNA]</scope>
</reference>
<comment type="caution">
    <text evidence="1">The sequence shown here is derived from an EMBL/GenBank/DDBJ whole genome shotgun (WGS) entry which is preliminary data.</text>
</comment>
<evidence type="ECO:0000313" key="2">
    <source>
        <dbReference type="Proteomes" id="UP000178449"/>
    </source>
</evidence>
<dbReference type="EMBL" id="MFNE01000043">
    <property type="protein sequence ID" value="OGG94092.1"/>
    <property type="molecule type" value="Genomic_DNA"/>
</dbReference>
<gene>
    <name evidence="1" type="ORF">A2527_09590</name>
</gene>
<protein>
    <submittedName>
        <fullName evidence="1">Uncharacterized protein</fullName>
    </submittedName>
</protein>
<organism evidence="1 2">
    <name type="scientific">Candidatus Lambdaproteobacteria bacterium RIFOXYD2_FULL_50_16</name>
    <dbReference type="NCBI Taxonomy" id="1817772"/>
    <lineage>
        <taxon>Bacteria</taxon>
        <taxon>Pseudomonadati</taxon>
        <taxon>Pseudomonadota</taxon>
        <taxon>Candidatus Lambdaproteobacteria</taxon>
    </lineage>
</organism>
<proteinExistence type="predicted"/>
<dbReference type="STRING" id="1817772.A2527_09590"/>
<name>A0A1F6G7L5_9PROT</name>
<accession>A0A1F6G7L5</accession>
<dbReference type="AlphaFoldDB" id="A0A1F6G7L5"/>
<evidence type="ECO:0000313" key="1">
    <source>
        <dbReference type="EMBL" id="OGG94092.1"/>
    </source>
</evidence>
<sequence>MALDIQAVANDMLAMVTEAAGKKRYKPGDLIKAMLDKYESEGIDKKDCKAAIKELVDAERVTYTYFNGTWLELPHQEGSAKA</sequence>
<dbReference type="Proteomes" id="UP000178449">
    <property type="component" value="Unassembled WGS sequence"/>
</dbReference>